<sequence>MHMKMNNIESKVNQILSQFIDANEDEINIEDELIADLGMTSFDMVSMIGEIEMEYDIEIDMETLKEIKTVADVCFFIEKLDE</sequence>
<dbReference type="SUPFAM" id="SSF47336">
    <property type="entry name" value="ACP-like"/>
    <property type="match status" value="1"/>
</dbReference>
<dbReference type="InterPro" id="IPR036736">
    <property type="entry name" value="ACP-like_sf"/>
</dbReference>
<proteinExistence type="predicted"/>
<organism evidence="2 3">
    <name type="scientific">Ruminiclostridium sufflavum DSM 19573</name>
    <dbReference type="NCBI Taxonomy" id="1121337"/>
    <lineage>
        <taxon>Bacteria</taxon>
        <taxon>Bacillati</taxon>
        <taxon>Bacillota</taxon>
        <taxon>Clostridia</taxon>
        <taxon>Eubacteriales</taxon>
        <taxon>Oscillospiraceae</taxon>
        <taxon>Ruminiclostridium</taxon>
    </lineage>
</organism>
<protein>
    <submittedName>
        <fullName evidence="2">Acyl carrier protein</fullName>
    </submittedName>
</protein>
<keyword evidence="3" id="KW-1185">Reference proteome</keyword>
<dbReference type="InterPro" id="IPR009081">
    <property type="entry name" value="PP-bd_ACP"/>
</dbReference>
<dbReference type="Pfam" id="PF00550">
    <property type="entry name" value="PP-binding"/>
    <property type="match status" value="1"/>
</dbReference>
<dbReference type="PROSITE" id="PS50075">
    <property type="entry name" value="CARRIER"/>
    <property type="match status" value="1"/>
</dbReference>
<dbReference type="EMBL" id="QKMR01000008">
    <property type="protein sequence ID" value="PYG88043.1"/>
    <property type="molecule type" value="Genomic_DNA"/>
</dbReference>
<reference evidence="2 3" key="1">
    <citation type="submission" date="2018-06" db="EMBL/GenBank/DDBJ databases">
        <title>Genomic Encyclopedia of Type Strains, Phase I: the one thousand microbial genomes (KMG-I) project.</title>
        <authorList>
            <person name="Kyrpides N."/>
        </authorList>
    </citation>
    <scope>NUCLEOTIDE SEQUENCE [LARGE SCALE GENOMIC DNA]</scope>
    <source>
        <strain evidence="2 3">DSM 19573</strain>
    </source>
</reference>
<dbReference type="RefSeq" id="WP_110461789.1">
    <property type="nucleotide sequence ID" value="NZ_QKMR01000008.1"/>
</dbReference>
<dbReference type="Gene3D" id="1.10.1200.10">
    <property type="entry name" value="ACP-like"/>
    <property type="match status" value="1"/>
</dbReference>
<accession>A0A318XN27</accession>
<comment type="caution">
    <text evidence="2">The sequence shown here is derived from an EMBL/GenBank/DDBJ whole genome shotgun (WGS) entry which is preliminary data.</text>
</comment>
<evidence type="ECO:0000259" key="1">
    <source>
        <dbReference type="PROSITE" id="PS50075"/>
    </source>
</evidence>
<dbReference type="AlphaFoldDB" id="A0A318XN27"/>
<gene>
    <name evidence="2" type="ORF">LY28_01753</name>
</gene>
<evidence type="ECO:0000313" key="2">
    <source>
        <dbReference type="EMBL" id="PYG88043.1"/>
    </source>
</evidence>
<evidence type="ECO:0000313" key="3">
    <source>
        <dbReference type="Proteomes" id="UP000248132"/>
    </source>
</evidence>
<feature type="domain" description="Carrier" evidence="1">
    <location>
        <begin position="6"/>
        <end position="81"/>
    </location>
</feature>
<dbReference type="Proteomes" id="UP000248132">
    <property type="component" value="Unassembled WGS sequence"/>
</dbReference>
<name>A0A318XN27_9FIRM</name>